<protein>
    <submittedName>
        <fullName evidence="1">Uncharacterized protein</fullName>
    </submittedName>
</protein>
<organism evidence="1">
    <name type="scientific">viral metagenome</name>
    <dbReference type="NCBI Taxonomy" id="1070528"/>
    <lineage>
        <taxon>unclassified sequences</taxon>
        <taxon>metagenomes</taxon>
        <taxon>organismal metagenomes</taxon>
    </lineage>
</organism>
<accession>A0A6H1ZYR4</accession>
<reference evidence="1" key="1">
    <citation type="submission" date="2020-03" db="EMBL/GenBank/DDBJ databases">
        <title>The deep terrestrial virosphere.</title>
        <authorList>
            <person name="Holmfeldt K."/>
            <person name="Nilsson E."/>
            <person name="Simone D."/>
            <person name="Lopez-Fernandez M."/>
            <person name="Wu X."/>
            <person name="de Brujin I."/>
            <person name="Lundin D."/>
            <person name="Andersson A."/>
            <person name="Bertilsson S."/>
            <person name="Dopson M."/>
        </authorList>
    </citation>
    <scope>NUCLEOTIDE SEQUENCE</scope>
    <source>
        <strain evidence="1">TM448A02708</strain>
        <strain evidence="2">TM448B00195</strain>
    </source>
</reference>
<proteinExistence type="predicted"/>
<evidence type="ECO:0000313" key="1">
    <source>
        <dbReference type="EMBL" id="QJA52405.1"/>
    </source>
</evidence>
<evidence type="ECO:0000313" key="2">
    <source>
        <dbReference type="EMBL" id="QJH94196.1"/>
    </source>
</evidence>
<sequence>MPMRILSKTIKDFGGVIDTLESTSIPRGYASRSLNWLCKVDRILLRGGYRILGNNTTGSGKITGFYVARMGDGTEIPFRKSGQKLEYYSLSTDTWIEIGTNVFGSDAEDEEVSFAEYHSLAGDQLFVNSPNGVYLKIMLANPASYTDVYDATKNYKGYIKIKQGRTFLFQSKTNKQMPYLSYIDDQEVTNQYTLISDENVGTGDGATKTFTDTLAFKAAGAKRTCFGIEVTDGTETFTDNKDGTLTGDAGGTGTINYTSGAISITFNAAVTNLQAITADYYWEDVTAKGVCDFTFSATRLAGEGDFFLQGDGGGILQNIESFGDTEICLHEKKTWFIVLTDDDTAATNNIYRDKVGIPNWKATAPTANGIYYIDDTDKSDPQIKFLTIPYYGTEVESLPISKGIKYKNALVGVDLSGYRFDKAMGWEWGDYIIFACRTEDSTQNDRLILYNKKQKTIDWCNYYANMLSNYGGELLVGDSVSGNVMEIFSGYEDEGASIENYWESGDDDLDFEGEKRVKKIRVTGRMGVDQAIAVYASLDKGDYALIDTITVDEADYTTTGIIGRAEIGEVAIGGGSAGDEYIEFTTELDFNSGKFNNIRIKFVAAPDNEIGYAEVSSFEFYDIRLKSRRANT</sequence>
<name>A0A6H1ZYR4_9ZZZZ</name>
<dbReference type="AlphaFoldDB" id="A0A6H1ZYR4"/>
<gene>
    <name evidence="1" type="ORF">TM448A02708_0003</name>
    <name evidence="2" type="ORF">TM448B00195_0036</name>
</gene>
<dbReference type="EMBL" id="MT144337">
    <property type="protein sequence ID" value="QJA52405.1"/>
    <property type="molecule type" value="Genomic_DNA"/>
</dbReference>
<dbReference type="EMBL" id="MT144597">
    <property type="protein sequence ID" value="QJH94196.1"/>
    <property type="molecule type" value="Genomic_DNA"/>
</dbReference>